<dbReference type="Proteomes" id="UP000327000">
    <property type="component" value="Unassembled WGS sequence"/>
</dbReference>
<proteinExistence type="predicted"/>
<gene>
    <name evidence="2" type="ORF">FRZ00_32160</name>
</gene>
<comment type="caution">
    <text evidence="2">The sequence shown here is derived from an EMBL/GenBank/DDBJ whole genome shotgun (WGS) entry which is preliminary data.</text>
</comment>
<feature type="region of interest" description="Disordered" evidence="1">
    <location>
        <begin position="48"/>
        <end position="72"/>
    </location>
</feature>
<evidence type="ECO:0000256" key="1">
    <source>
        <dbReference type="SAM" id="MobiDB-lite"/>
    </source>
</evidence>
<dbReference type="AlphaFoldDB" id="A0A5N5VY45"/>
<feature type="compositionally biased region" description="Basic and acidic residues" evidence="1">
    <location>
        <begin position="56"/>
        <end position="72"/>
    </location>
</feature>
<organism evidence="2 3">
    <name type="scientific">Streptomyces mobaraensis</name>
    <name type="common">Streptoverticillium mobaraense</name>
    <dbReference type="NCBI Taxonomy" id="35621"/>
    <lineage>
        <taxon>Bacteria</taxon>
        <taxon>Bacillati</taxon>
        <taxon>Actinomycetota</taxon>
        <taxon>Actinomycetes</taxon>
        <taxon>Kitasatosporales</taxon>
        <taxon>Streptomycetaceae</taxon>
        <taxon>Streptomyces</taxon>
    </lineage>
</organism>
<evidence type="ECO:0000313" key="2">
    <source>
        <dbReference type="EMBL" id="KAB7833786.1"/>
    </source>
</evidence>
<sequence>MTTPDPGPPEAAGRTAAVAATADHVLSVLGSLRALDLDGVRPAAAYRPDTVSPEARPLEARPLEGERADAAV</sequence>
<protein>
    <submittedName>
        <fullName evidence="2">Uncharacterized protein</fullName>
    </submittedName>
</protein>
<name>A0A5N5VY45_STRMB</name>
<dbReference type="EMBL" id="VOKX01000127">
    <property type="protein sequence ID" value="KAB7833786.1"/>
    <property type="molecule type" value="Genomic_DNA"/>
</dbReference>
<reference evidence="2 3" key="1">
    <citation type="journal article" date="2019" name="Microb. Cell Fact.">
        <title>Exploring novel herbicidin analogues by transcriptional regulator overexpression and MS/MS molecular networking.</title>
        <authorList>
            <person name="Shi Y."/>
            <person name="Gu R."/>
            <person name="Li Y."/>
            <person name="Wang X."/>
            <person name="Ren W."/>
            <person name="Li X."/>
            <person name="Wang L."/>
            <person name="Xie Y."/>
            <person name="Hong B."/>
        </authorList>
    </citation>
    <scope>NUCLEOTIDE SEQUENCE [LARGE SCALE GENOMIC DNA]</scope>
    <source>
        <strain evidence="2 3">US-43</strain>
    </source>
</reference>
<accession>A0A5N5VY45</accession>
<dbReference type="RefSeq" id="WP_152265945.1">
    <property type="nucleotide sequence ID" value="NZ_VOKX01000127.1"/>
</dbReference>
<keyword evidence="3" id="KW-1185">Reference proteome</keyword>
<evidence type="ECO:0000313" key="3">
    <source>
        <dbReference type="Proteomes" id="UP000327000"/>
    </source>
</evidence>